<dbReference type="PIRSF" id="PIRSF038896">
    <property type="entry name" value="NAPE-PLD"/>
    <property type="match status" value="1"/>
</dbReference>
<dbReference type="SUPFAM" id="SSF56281">
    <property type="entry name" value="Metallo-hydrolase/oxidoreductase"/>
    <property type="match status" value="1"/>
</dbReference>
<dbReference type="AlphaFoldDB" id="A0A1T5LAC5"/>
<feature type="domain" description="Metallo-beta-lactamase" evidence="1">
    <location>
        <begin position="123"/>
        <end position="320"/>
    </location>
</feature>
<protein>
    <submittedName>
        <fullName evidence="2">L-ascorbate metabolism protein UlaG, beta-lactamase superfamily</fullName>
    </submittedName>
</protein>
<dbReference type="Proteomes" id="UP000190961">
    <property type="component" value="Unassembled WGS sequence"/>
</dbReference>
<dbReference type="PANTHER" id="PTHR15032">
    <property type="entry name" value="N-ACYL-PHOSPHATIDYLETHANOLAMINE-HYDROLYZING PHOSPHOLIPASE D"/>
    <property type="match status" value="1"/>
</dbReference>
<dbReference type="OrthoDB" id="9805728at2"/>
<evidence type="ECO:0000313" key="2">
    <source>
        <dbReference type="EMBL" id="SKC72864.1"/>
    </source>
</evidence>
<proteinExistence type="predicted"/>
<keyword evidence="3" id="KW-1185">Reference proteome</keyword>
<dbReference type="Pfam" id="PF12706">
    <property type="entry name" value="Lactamase_B_2"/>
    <property type="match status" value="1"/>
</dbReference>
<evidence type="ECO:0000259" key="1">
    <source>
        <dbReference type="Pfam" id="PF12706"/>
    </source>
</evidence>
<dbReference type="InterPro" id="IPR024884">
    <property type="entry name" value="NAPE-PLD"/>
</dbReference>
<reference evidence="2 3" key="1">
    <citation type="submission" date="2017-02" db="EMBL/GenBank/DDBJ databases">
        <authorList>
            <person name="Peterson S.W."/>
        </authorList>
    </citation>
    <scope>NUCLEOTIDE SEQUENCE [LARGE SCALE GENOMIC DNA]</scope>
    <source>
        <strain evidence="2 3">DSM 25262</strain>
    </source>
</reference>
<evidence type="ECO:0000313" key="3">
    <source>
        <dbReference type="Proteomes" id="UP000190961"/>
    </source>
</evidence>
<dbReference type="PANTHER" id="PTHR15032:SF4">
    <property type="entry name" value="N-ACYL-PHOSPHATIDYLETHANOLAMINE-HYDROLYZING PHOSPHOLIPASE D"/>
    <property type="match status" value="1"/>
</dbReference>
<dbReference type="GO" id="GO:0008270">
    <property type="term" value="F:zinc ion binding"/>
    <property type="evidence" value="ECO:0007669"/>
    <property type="project" value="InterPro"/>
</dbReference>
<dbReference type="GO" id="GO:0070290">
    <property type="term" value="F:N-acylphosphatidylethanolamine-specific phospholipase D activity"/>
    <property type="evidence" value="ECO:0007669"/>
    <property type="project" value="InterPro"/>
</dbReference>
<sequence length="372" mass="42201">MKTIWRLLKTLAIVAVLLAAIIFLFMQQRSFGKAPAGEHLEKIKASSHYKNGRFQNLHETPMLSEDASYISVMKDFFFSKGIDREPLIALPHVKTNLKTLSPSEPVIIWFGHSSYFISIHGKNILVDPVFSERPSPVQYVGSKSFIGTMLYTPDDFPEIDLVIITHDHYDHLDYSTIVKLKDQAKVFCAPLGVGSHLIHWGISQERIQELDWWDHAAIAIPGIELIATPARHFSGRGLVNNKTLWASYVLKAGDYSLFIGGDSGYDDSFKKIGEMYGPFDVAMLECGQYDEQWPYIHMMPEESVQASIDLRATVFMPVHWSKFKLALHPWREPIERALKHADKLHVKMTTPKIGEPVKLDAIAPPSTWWTGL</sequence>
<dbReference type="GO" id="GO:0005737">
    <property type="term" value="C:cytoplasm"/>
    <property type="evidence" value="ECO:0007669"/>
    <property type="project" value="TreeGrafter"/>
</dbReference>
<organism evidence="2 3">
    <name type="scientific">Ohtaekwangia koreensis</name>
    <dbReference type="NCBI Taxonomy" id="688867"/>
    <lineage>
        <taxon>Bacteria</taxon>
        <taxon>Pseudomonadati</taxon>
        <taxon>Bacteroidota</taxon>
        <taxon>Cytophagia</taxon>
        <taxon>Cytophagales</taxon>
        <taxon>Fulvivirgaceae</taxon>
        <taxon>Ohtaekwangia</taxon>
    </lineage>
</organism>
<dbReference type="InterPro" id="IPR036866">
    <property type="entry name" value="RibonucZ/Hydroxyglut_hydro"/>
</dbReference>
<gene>
    <name evidence="2" type="ORF">SAMN05660236_2823</name>
</gene>
<dbReference type="STRING" id="688867.SAMN05660236_2823"/>
<accession>A0A1T5LAC5</accession>
<dbReference type="EMBL" id="FUZU01000002">
    <property type="protein sequence ID" value="SKC72864.1"/>
    <property type="molecule type" value="Genomic_DNA"/>
</dbReference>
<dbReference type="InterPro" id="IPR001279">
    <property type="entry name" value="Metallo-B-lactamas"/>
</dbReference>
<name>A0A1T5LAC5_9BACT</name>
<dbReference type="Gene3D" id="3.60.15.10">
    <property type="entry name" value="Ribonuclease Z/Hydroxyacylglutathione hydrolase-like"/>
    <property type="match status" value="1"/>
</dbReference>